<keyword evidence="1" id="KW-0239">DNA-directed DNA polymerase</keyword>
<evidence type="ECO:0000259" key="2">
    <source>
        <dbReference type="Pfam" id="PF03104"/>
    </source>
</evidence>
<comment type="function">
    <text evidence="1">DNA polymerase II participates in chromosomal DNA replication.</text>
</comment>
<dbReference type="PANTHER" id="PTHR10670">
    <property type="entry name" value="DNA POLYMERASE EPSILON CATALYTIC SUBUNIT A"/>
    <property type="match status" value="1"/>
</dbReference>
<keyword evidence="1" id="KW-0808">Transferase</keyword>
<comment type="catalytic activity">
    <reaction evidence="1">
        <text>DNA(n) + a 2'-deoxyribonucleoside 5'-triphosphate = DNA(n+1) + diphosphate</text>
        <dbReference type="Rhea" id="RHEA:22508"/>
        <dbReference type="Rhea" id="RHEA-COMP:17339"/>
        <dbReference type="Rhea" id="RHEA-COMP:17340"/>
        <dbReference type="ChEBI" id="CHEBI:33019"/>
        <dbReference type="ChEBI" id="CHEBI:61560"/>
        <dbReference type="ChEBI" id="CHEBI:173112"/>
        <dbReference type="EC" id="2.7.7.7"/>
    </reaction>
</comment>
<dbReference type="GO" id="GO:0003887">
    <property type="term" value="F:DNA-directed DNA polymerase activity"/>
    <property type="evidence" value="ECO:0007669"/>
    <property type="project" value="UniProtKB-KW"/>
</dbReference>
<evidence type="ECO:0000313" key="3">
    <source>
        <dbReference type="EMBL" id="KAK2080838.1"/>
    </source>
</evidence>
<dbReference type="GO" id="GO:0008622">
    <property type="term" value="C:epsilon DNA polymerase complex"/>
    <property type="evidence" value="ECO:0007669"/>
    <property type="project" value="InterPro"/>
</dbReference>
<dbReference type="SUPFAM" id="SSF53098">
    <property type="entry name" value="Ribonuclease H-like"/>
    <property type="match status" value="1"/>
</dbReference>
<name>A0AAD9MN72_PROWI</name>
<dbReference type="GO" id="GO:0006297">
    <property type="term" value="P:nucleotide-excision repair, DNA gap filling"/>
    <property type="evidence" value="ECO:0007669"/>
    <property type="project" value="TreeGrafter"/>
</dbReference>
<evidence type="ECO:0000313" key="4">
    <source>
        <dbReference type="Proteomes" id="UP001255856"/>
    </source>
</evidence>
<sequence length="341" mass="39557">MPLSPRQVSELLLQDRMGFPEYSMGPSRLGWLVNLNTVQTKPGHETEMDGWLRKRFEGLIADTEIVQREDLDLVRRELLPIVYRNKNRKAPSLEMDAEGGGGRDRPRAQAVQEYLVDIREHDVPHHMRFCIDTDVRCGCWYTVRSQHGKMSLEPRSDLVQRAEARVCAFDIETTKMPLQFPNAEFDQARVFMISYMVDRKGYLITNREVVSEDIQDFEYTPKPEFEGPFTIFNCENEAACLRRWFEHMREVQPSIFVTYNGDFFDWPFIETRAAKNGMDMAKEIGFRCNRNTNETLSRSAVHLDCMHWVNRDSYLPQGSRGLKVSVLGRNDGWGVDGAILC</sequence>
<dbReference type="EC" id="2.7.7.7" evidence="1"/>
<dbReference type="InterPro" id="IPR012337">
    <property type="entry name" value="RNaseH-like_sf"/>
</dbReference>
<keyword evidence="1" id="KW-0539">Nucleus</keyword>
<dbReference type="InterPro" id="IPR029703">
    <property type="entry name" value="POL2"/>
</dbReference>
<reference evidence="3" key="1">
    <citation type="submission" date="2021-01" db="EMBL/GenBank/DDBJ databases">
        <authorList>
            <person name="Eckstrom K.M.E."/>
        </authorList>
    </citation>
    <scope>NUCLEOTIDE SEQUENCE</scope>
    <source>
        <strain evidence="3">UVCC 0001</strain>
    </source>
</reference>
<gene>
    <name evidence="3" type="ORF">QBZ16_000692</name>
</gene>
<protein>
    <recommendedName>
        <fullName evidence="1">DNA polymerase epsilon catalytic subunit</fullName>
        <ecNumber evidence="1">2.7.7.7</ecNumber>
    </recommendedName>
</protein>
<keyword evidence="1" id="KW-0408">Iron</keyword>
<keyword evidence="1" id="KW-0235">DNA replication</keyword>
<comment type="caution">
    <text evidence="3">The sequence shown here is derived from an EMBL/GenBank/DDBJ whole genome shotgun (WGS) entry which is preliminary data.</text>
</comment>
<keyword evidence="1" id="KW-0238">DNA-binding</keyword>
<keyword evidence="4" id="KW-1185">Reference proteome</keyword>
<proteinExistence type="inferred from homology"/>
<feature type="domain" description="DNA-directed DNA polymerase family B exonuclease" evidence="2">
    <location>
        <begin position="116"/>
        <end position="322"/>
    </location>
</feature>
<dbReference type="Pfam" id="PF03104">
    <property type="entry name" value="DNA_pol_B_exo1"/>
    <property type="match status" value="1"/>
</dbReference>
<evidence type="ECO:0000256" key="1">
    <source>
        <dbReference type="RuleBase" id="RU365029"/>
    </source>
</evidence>
<keyword evidence="1" id="KW-0004">4Fe-4S</keyword>
<dbReference type="GO" id="GO:0000278">
    <property type="term" value="P:mitotic cell cycle"/>
    <property type="evidence" value="ECO:0007669"/>
    <property type="project" value="TreeGrafter"/>
</dbReference>
<dbReference type="EMBL" id="JASFZW010000001">
    <property type="protein sequence ID" value="KAK2080838.1"/>
    <property type="molecule type" value="Genomic_DNA"/>
</dbReference>
<dbReference type="GO" id="GO:0045004">
    <property type="term" value="P:DNA replication proofreading"/>
    <property type="evidence" value="ECO:0007669"/>
    <property type="project" value="TreeGrafter"/>
</dbReference>
<dbReference type="GO" id="GO:0003677">
    <property type="term" value="F:DNA binding"/>
    <property type="evidence" value="ECO:0007669"/>
    <property type="project" value="UniProtKB-KW"/>
</dbReference>
<dbReference type="GO" id="GO:0051539">
    <property type="term" value="F:4 iron, 4 sulfur cluster binding"/>
    <property type="evidence" value="ECO:0007669"/>
    <property type="project" value="UniProtKB-KW"/>
</dbReference>
<dbReference type="GO" id="GO:0008270">
    <property type="term" value="F:zinc ion binding"/>
    <property type="evidence" value="ECO:0007669"/>
    <property type="project" value="UniProtKB-KW"/>
</dbReference>
<comment type="subcellular location">
    <subcellularLocation>
        <location evidence="1">Nucleus</location>
    </subcellularLocation>
</comment>
<dbReference type="GO" id="GO:0008310">
    <property type="term" value="F:single-stranded DNA 3'-5' DNA exonuclease activity"/>
    <property type="evidence" value="ECO:0007669"/>
    <property type="project" value="TreeGrafter"/>
</dbReference>
<dbReference type="Proteomes" id="UP001255856">
    <property type="component" value="Unassembled WGS sequence"/>
</dbReference>
<keyword evidence="1" id="KW-0479">Metal-binding</keyword>
<comment type="cofactor">
    <cofactor evidence="1">
        <name>[4Fe-4S] cluster</name>
        <dbReference type="ChEBI" id="CHEBI:49883"/>
    </cofactor>
</comment>
<accession>A0AAD9MN72</accession>
<dbReference type="Gene3D" id="3.30.420.10">
    <property type="entry name" value="Ribonuclease H-like superfamily/Ribonuclease H"/>
    <property type="match status" value="1"/>
</dbReference>
<keyword evidence="1" id="KW-0862">Zinc</keyword>
<keyword evidence="1" id="KW-0411">Iron-sulfur</keyword>
<dbReference type="GO" id="GO:0006287">
    <property type="term" value="P:base-excision repair, gap-filling"/>
    <property type="evidence" value="ECO:0007669"/>
    <property type="project" value="TreeGrafter"/>
</dbReference>
<dbReference type="InterPro" id="IPR036397">
    <property type="entry name" value="RNaseH_sf"/>
</dbReference>
<dbReference type="InterPro" id="IPR006133">
    <property type="entry name" value="DNA-dir_DNA_pol_B_exonuc"/>
</dbReference>
<keyword evidence="1" id="KW-0548">Nucleotidyltransferase</keyword>
<keyword evidence="1" id="KW-0863">Zinc-finger</keyword>
<dbReference type="GO" id="GO:0006272">
    <property type="term" value="P:leading strand elongation"/>
    <property type="evidence" value="ECO:0007669"/>
    <property type="project" value="TreeGrafter"/>
</dbReference>
<comment type="similarity">
    <text evidence="1">Belongs to the DNA polymerase type-B family.</text>
</comment>
<dbReference type="PANTHER" id="PTHR10670:SF0">
    <property type="entry name" value="DNA POLYMERASE EPSILON CATALYTIC SUBUNIT A"/>
    <property type="match status" value="1"/>
</dbReference>
<organism evidence="3 4">
    <name type="scientific">Prototheca wickerhamii</name>
    <dbReference type="NCBI Taxonomy" id="3111"/>
    <lineage>
        <taxon>Eukaryota</taxon>
        <taxon>Viridiplantae</taxon>
        <taxon>Chlorophyta</taxon>
        <taxon>core chlorophytes</taxon>
        <taxon>Trebouxiophyceae</taxon>
        <taxon>Chlorellales</taxon>
        <taxon>Chlorellaceae</taxon>
        <taxon>Prototheca</taxon>
    </lineage>
</organism>
<dbReference type="AlphaFoldDB" id="A0AAD9MN72"/>